<dbReference type="GO" id="GO:0008061">
    <property type="term" value="F:chitin binding"/>
    <property type="evidence" value="ECO:0007669"/>
    <property type="project" value="UniProtKB-KW"/>
</dbReference>
<comment type="catalytic activity">
    <reaction evidence="1">
        <text>Random endo-hydrolysis of N-acetyl-beta-D-glucosaminide (1-&gt;4)-beta-linkages in chitin and chitodextrins.</text>
        <dbReference type="EC" id="3.2.1.14"/>
    </reaction>
</comment>
<dbReference type="InterPro" id="IPR001579">
    <property type="entry name" value="Glyco_hydro_18_chit_AS"/>
</dbReference>
<keyword evidence="10 20" id="KW-0378">Hydrolase</keyword>
<keyword evidence="12" id="KW-0843">Virulence</keyword>
<keyword evidence="8" id="KW-0147">Chitin-binding</keyword>
<keyword evidence="7" id="KW-0336">GPI-anchor</keyword>
<comment type="caution">
    <text evidence="23">The sequence shown here is derived from an EMBL/GenBank/DDBJ whole genome shotgun (WGS) entry which is preliminary data.</text>
</comment>
<keyword evidence="9" id="KW-0732">Signal</keyword>
<dbReference type="Pfam" id="PF00704">
    <property type="entry name" value="Glyco_hydro_18"/>
    <property type="match status" value="1"/>
</dbReference>
<keyword evidence="15" id="KW-0119">Carbohydrate metabolism</keyword>
<organism evidence="23 24">
    <name type="scientific">Fusarium heterosporum</name>
    <dbReference type="NCBI Taxonomy" id="42747"/>
    <lineage>
        <taxon>Eukaryota</taxon>
        <taxon>Fungi</taxon>
        <taxon>Dikarya</taxon>
        <taxon>Ascomycota</taxon>
        <taxon>Pezizomycotina</taxon>
        <taxon>Sordariomycetes</taxon>
        <taxon>Hypocreomycetidae</taxon>
        <taxon>Hypocreales</taxon>
        <taxon>Nectriaceae</taxon>
        <taxon>Fusarium</taxon>
        <taxon>Fusarium heterosporum species complex</taxon>
    </lineage>
</organism>
<evidence type="ECO:0000313" key="24">
    <source>
        <dbReference type="Proteomes" id="UP000567885"/>
    </source>
</evidence>
<evidence type="ECO:0000256" key="17">
    <source>
        <dbReference type="ARBA" id="ARBA00023295"/>
    </source>
</evidence>
<proteinExistence type="inferred from homology"/>
<evidence type="ECO:0000256" key="11">
    <source>
        <dbReference type="ARBA" id="ARBA00023024"/>
    </source>
</evidence>
<feature type="region of interest" description="Disordered" evidence="21">
    <location>
        <begin position="331"/>
        <end position="350"/>
    </location>
</feature>
<evidence type="ECO:0000256" key="12">
    <source>
        <dbReference type="ARBA" id="ARBA00023026"/>
    </source>
</evidence>
<gene>
    <name evidence="23" type="ORF">FHETE_4527</name>
</gene>
<feature type="compositionally biased region" description="Low complexity" evidence="21">
    <location>
        <begin position="374"/>
        <end position="401"/>
    </location>
</feature>
<accession>A0A8H5TJR7</accession>
<feature type="compositionally biased region" description="Low complexity" evidence="21">
    <location>
        <begin position="413"/>
        <end position="464"/>
    </location>
</feature>
<evidence type="ECO:0000256" key="9">
    <source>
        <dbReference type="ARBA" id="ARBA00022729"/>
    </source>
</evidence>
<keyword evidence="11" id="KW-0146">Chitin degradation</keyword>
<evidence type="ECO:0000256" key="3">
    <source>
        <dbReference type="ARBA" id="ARBA00004613"/>
    </source>
</evidence>
<dbReference type="PROSITE" id="PS51910">
    <property type="entry name" value="GH18_2"/>
    <property type="match status" value="1"/>
</dbReference>
<dbReference type="GO" id="GO:0000272">
    <property type="term" value="P:polysaccharide catabolic process"/>
    <property type="evidence" value="ECO:0007669"/>
    <property type="project" value="UniProtKB-KW"/>
</dbReference>
<sequence length="903" mass="94229">MTSVSLPPVTGPYGGLNGYWGQLGSDPLKAYCDSRPEYVTLSFVNQAPENTESGYPGTNFAGHCAAGTYEGSSLLTECYVIMDGIPYCQERGVKVLLSIGGVYNEQGSNYKVSTDDKGVDFANFLHNAFGPYDPDWDGPRPFDKEDSHPAVDGFDFDIEHDLPNGPYIAMINEFRRLREDIIITGAPQCPTSSQYFVMSEMIKQAKFDALFVQFYNNPYCDAIIDPNTSGDRFNYEDWVSIIEDSDCSKDAKLYVGLPASRDAAGSGYLEPEEMKDLVCAIKDDAHFGGISLWDLTRGASNQVDGKSYNEHVMDALLYGCDPVPVVTTTTTEAASTTTTDATTADTTATSDVSTTDVSTVDVTTTSGASTTFDSMSTSDVSTVPTTTTVSPTTDVSAVSDSMTTSEASTVSGASSTDTISTADTTTTSDASTVSDASTTEGITTTDTATASDTSSTEDSTATSGISTASDDATTQAISTSDVFTATDATSATGAVDSTTTTVTTSETSSTVIGSSTDLAQTSTIASASETDASSATTDLTATTEASAATDATTISTTNASFESNTVTGTAQTTDIAGVTETASETEPTDVATTFSTFNGWNTTYGALTNTRIYGNPATLIPSGTATTTKESAVYTNLPYKTTGVSMTTSTVCTTRVHTEGGYVVTETIPLYTTVCPVTNKASPTNYAVPPQYTVSSRCPPEAVDCPYGSVTTETIPVYTTVCPVTETGKTVPTNIPGHHEIKTLYTNQAYTITQCPADEPNCVAGAVKTEVASWTTTIVPVKETQPVKVYEPVADVPKAMSQGAQFNGTVYTNVAAPPATLKTATKPGVFVQAKPTYKQPVDEQHSGVAIPTGVVGGENHKTAPAPAETCVPTPMTPVTAGASTLAVGLTAMAGIALLQMLAL</sequence>
<evidence type="ECO:0000256" key="4">
    <source>
        <dbReference type="ARBA" id="ARBA00012729"/>
    </source>
</evidence>
<feature type="compositionally biased region" description="Polar residues" evidence="21">
    <location>
        <begin position="402"/>
        <end position="412"/>
    </location>
</feature>
<dbReference type="InterPro" id="IPR045321">
    <property type="entry name" value="Cts1-like"/>
</dbReference>
<dbReference type="GO" id="GO:0006032">
    <property type="term" value="P:chitin catabolic process"/>
    <property type="evidence" value="ECO:0007669"/>
    <property type="project" value="UniProtKB-KW"/>
</dbReference>
<dbReference type="GO" id="GO:0008843">
    <property type="term" value="F:endochitinase activity"/>
    <property type="evidence" value="ECO:0007669"/>
    <property type="project" value="UniProtKB-EC"/>
</dbReference>
<comment type="subcellular location">
    <subcellularLocation>
        <location evidence="2">Cell membrane</location>
        <topology evidence="2">Lipid-anchor</topology>
        <topology evidence="2">GPI-anchor</topology>
    </subcellularLocation>
    <subcellularLocation>
        <location evidence="3">Secreted</location>
    </subcellularLocation>
</comment>
<evidence type="ECO:0000256" key="6">
    <source>
        <dbReference type="ARBA" id="ARBA00022525"/>
    </source>
</evidence>
<dbReference type="GO" id="GO:0005886">
    <property type="term" value="C:plasma membrane"/>
    <property type="evidence" value="ECO:0007669"/>
    <property type="project" value="UniProtKB-SubCell"/>
</dbReference>
<dbReference type="PROSITE" id="PS01095">
    <property type="entry name" value="GH18_1"/>
    <property type="match status" value="1"/>
</dbReference>
<dbReference type="PANTHER" id="PTHR45708:SF47">
    <property type="entry name" value="ENDOCHITINASE A"/>
    <property type="match status" value="1"/>
</dbReference>
<feature type="domain" description="GH18" evidence="22">
    <location>
        <begin position="14"/>
        <end position="319"/>
    </location>
</feature>
<dbReference type="SUPFAM" id="SSF51445">
    <property type="entry name" value="(Trans)glycosidases"/>
    <property type="match status" value="1"/>
</dbReference>
<feature type="region of interest" description="Disordered" evidence="21">
    <location>
        <begin position="526"/>
        <end position="548"/>
    </location>
</feature>
<keyword evidence="24" id="KW-1185">Reference proteome</keyword>
<evidence type="ECO:0000256" key="14">
    <source>
        <dbReference type="ARBA" id="ARBA00023180"/>
    </source>
</evidence>
<dbReference type="AlphaFoldDB" id="A0A8H5TJR7"/>
<evidence type="ECO:0000256" key="21">
    <source>
        <dbReference type="SAM" id="MobiDB-lite"/>
    </source>
</evidence>
<keyword evidence="5" id="KW-1003">Cell membrane</keyword>
<dbReference type="OrthoDB" id="6020543at2759"/>
<dbReference type="CDD" id="cd02877">
    <property type="entry name" value="GH18_hevamine_XipI_class_III"/>
    <property type="match status" value="1"/>
</dbReference>
<dbReference type="EC" id="3.2.1.14" evidence="4"/>
<evidence type="ECO:0000259" key="22">
    <source>
        <dbReference type="PROSITE" id="PS51910"/>
    </source>
</evidence>
<evidence type="ECO:0000256" key="10">
    <source>
        <dbReference type="ARBA" id="ARBA00022801"/>
    </source>
</evidence>
<evidence type="ECO:0000256" key="15">
    <source>
        <dbReference type="ARBA" id="ARBA00023277"/>
    </source>
</evidence>
<evidence type="ECO:0000256" key="20">
    <source>
        <dbReference type="RuleBase" id="RU000489"/>
    </source>
</evidence>
<evidence type="ECO:0000256" key="16">
    <source>
        <dbReference type="ARBA" id="ARBA00023288"/>
    </source>
</evidence>
<dbReference type="Proteomes" id="UP000567885">
    <property type="component" value="Unassembled WGS sequence"/>
</dbReference>
<keyword evidence="14" id="KW-0325">Glycoprotein</keyword>
<evidence type="ECO:0000256" key="8">
    <source>
        <dbReference type="ARBA" id="ARBA00022669"/>
    </source>
</evidence>
<evidence type="ECO:0000256" key="1">
    <source>
        <dbReference type="ARBA" id="ARBA00000822"/>
    </source>
</evidence>
<dbReference type="PANTHER" id="PTHR45708">
    <property type="entry name" value="ENDOCHITINASE"/>
    <property type="match status" value="1"/>
</dbReference>
<evidence type="ECO:0000256" key="18">
    <source>
        <dbReference type="ARBA" id="ARBA00023326"/>
    </source>
</evidence>
<dbReference type="GO" id="GO:0098552">
    <property type="term" value="C:side of membrane"/>
    <property type="evidence" value="ECO:0007669"/>
    <property type="project" value="UniProtKB-KW"/>
</dbReference>
<evidence type="ECO:0000256" key="7">
    <source>
        <dbReference type="ARBA" id="ARBA00022622"/>
    </source>
</evidence>
<keyword evidence="6" id="KW-0964">Secreted</keyword>
<evidence type="ECO:0000313" key="23">
    <source>
        <dbReference type="EMBL" id="KAF5670620.1"/>
    </source>
</evidence>
<evidence type="ECO:0000256" key="5">
    <source>
        <dbReference type="ARBA" id="ARBA00022475"/>
    </source>
</evidence>
<name>A0A8H5TJR7_FUSHE</name>
<keyword evidence="13" id="KW-0472">Membrane</keyword>
<protein>
    <recommendedName>
        <fullName evidence="4">chitinase</fullName>
        <ecNumber evidence="4">3.2.1.14</ecNumber>
    </recommendedName>
</protein>
<dbReference type="Gene3D" id="3.20.20.80">
    <property type="entry name" value="Glycosidases"/>
    <property type="match status" value="1"/>
</dbReference>
<reference evidence="23 24" key="1">
    <citation type="submission" date="2020-05" db="EMBL/GenBank/DDBJ databases">
        <title>Identification and distribution of gene clusters putatively required for synthesis of sphingolipid metabolism inhibitors in phylogenetically diverse species of the filamentous fungus Fusarium.</title>
        <authorList>
            <person name="Kim H.-S."/>
            <person name="Busman M."/>
            <person name="Brown D.W."/>
            <person name="Divon H."/>
            <person name="Uhlig S."/>
            <person name="Proctor R.H."/>
        </authorList>
    </citation>
    <scope>NUCLEOTIDE SEQUENCE [LARGE SCALE GENOMIC DNA]</scope>
    <source>
        <strain evidence="23 24">NRRL 20693</strain>
    </source>
</reference>
<feature type="region of interest" description="Disordered" evidence="21">
    <location>
        <begin position="494"/>
        <end position="513"/>
    </location>
</feature>
<comment type="similarity">
    <text evidence="19">Belongs to the glycosyl hydrolase 18 family. Chitinase class III subfamily.</text>
</comment>
<evidence type="ECO:0000256" key="13">
    <source>
        <dbReference type="ARBA" id="ARBA00023136"/>
    </source>
</evidence>
<dbReference type="InterPro" id="IPR001223">
    <property type="entry name" value="Glyco_hydro18_cat"/>
</dbReference>
<evidence type="ECO:0000256" key="19">
    <source>
        <dbReference type="ARBA" id="ARBA00025727"/>
    </source>
</evidence>
<dbReference type="EMBL" id="JAAGWQ010000075">
    <property type="protein sequence ID" value="KAF5670620.1"/>
    <property type="molecule type" value="Genomic_DNA"/>
</dbReference>
<dbReference type="InterPro" id="IPR017853">
    <property type="entry name" value="GH"/>
</dbReference>
<dbReference type="GO" id="GO:0005576">
    <property type="term" value="C:extracellular region"/>
    <property type="evidence" value="ECO:0007669"/>
    <property type="project" value="UniProtKB-SubCell"/>
</dbReference>
<evidence type="ECO:0000256" key="2">
    <source>
        <dbReference type="ARBA" id="ARBA00004609"/>
    </source>
</evidence>
<dbReference type="InterPro" id="IPR050542">
    <property type="entry name" value="Glycosyl_Hydrlase18_Chitinase"/>
</dbReference>
<keyword evidence="16" id="KW-0449">Lipoprotein</keyword>
<feature type="region of interest" description="Disordered" evidence="21">
    <location>
        <begin position="374"/>
        <end position="468"/>
    </location>
</feature>
<keyword evidence="18" id="KW-0624">Polysaccharide degradation</keyword>
<keyword evidence="17 20" id="KW-0326">Glycosidase</keyword>